<dbReference type="EMBL" id="BAABFX010000025">
    <property type="protein sequence ID" value="GAA4394736.1"/>
    <property type="molecule type" value="Genomic_DNA"/>
</dbReference>
<gene>
    <name evidence="3" type="ORF">GCM10023153_16090</name>
</gene>
<proteinExistence type="predicted"/>
<protein>
    <submittedName>
        <fullName evidence="3">Uncharacterized protein</fullName>
    </submittedName>
</protein>
<keyword evidence="2" id="KW-1133">Transmembrane helix</keyword>
<accession>A0ABP8JR10</accession>
<evidence type="ECO:0000256" key="2">
    <source>
        <dbReference type="SAM" id="Phobius"/>
    </source>
</evidence>
<evidence type="ECO:0000313" key="4">
    <source>
        <dbReference type="Proteomes" id="UP001500390"/>
    </source>
</evidence>
<reference evidence="4" key="1">
    <citation type="journal article" date="2019" name="Int. J. Syst. Evol. Microbiol.">
        <title>The Global Catalogue of Microorganisms (GCM) 10K type strain sequencing project: providing services to taxonomists for standard genome sequencing and annotation.</title>
        <authorList>
            <consortium name="The Broad Institute Genomics Platform"/>
            <consortium name="The Broad Institute Genome Sequencing Center for Infectious Disease"/>
            <person name="Wu L."/>
            <person name="Ma J."/>
        </authorList>
    </citation>
    <scope>NUCLEOTIDE SEQUENCE [LARGE SCALE GENOMIC DNA]</scope>
    <source>
        <strain evidence="4">JCM 17738</strain>
    </source>
</reference>
<keyword evidence="2" id="KW-0812">Transmembrane</keyword>
<comment type="caution">
    <text evidence="3">The sequence shown here is derived from an EMBL/GenBank/DDBJ whole genome shotgun (WGS) entry which is preliminary data.</text>
</comment>
<feature type="region of interest" description="Disordered" evidence="1">
    <location>
        <begin position="55"/>
        <end position="93"/>
    </location>
</feature>
<sequence length="228" mass="23324">MAPDHPAPEHLPPHRVARDRMATWKIVAITLGAVIGALGLFGAGFVAGVATSSVAQSSGTLPGGSGGGGTGGGGADPAPTGGDPGGGGAASEFDDCLVGTWRTTDYEQRTTGPDGESVLTGLNRTFTFDESGRHVVTYDEVEATLTTPGGTSALVFDGTVVYRVALSGSRMSFTLESAKGSMTVRPEQGKEEVRDLQPGTGAVTYTCEGDTYTEEDGKGFREMATRVS</sequence>
<feature type="compositionally biased region" description="Gly residues" evidence="1">
    <location>
        <begin position="61"/>
        <end position="75"/>
    </location>
</feature>
<dbReference type="Proteomes" id="UP001500390">
    <property type="component" value="Unassembled WGS sequence"/>
</dbReference>
<keyword evidence="4" id="KW-1185">Reference proteome</keyword>
<evidence type="ECO:0000256" key="1">
    <source>
        <dbReference type="SAM" id="MobiDB-lite"/>
    </source>
</evidence>
<keyword evidence="2" id="KW-0472">Membrane</keyword>
<dbReference type="RefSeq" id="WP_159902157.1">
    <property type="nucleotide sequence ID" value="NZ_BAABFX010000025.1"/>
</dbReference>
<feature type="transmembrane region" description="Helical" evidence="2">
    <location>
        <begin position="26"/>
        <end position="50"/>
    </location>
</feature>
<organism evidence="3 4">
    <name type="scientific">Ornithinibacter aureus</name>
    <dbReference type="NCBI Taxonomy" id="622664"/>
    <lineage>
        <taxon>Bacteria</taxon>
        <taxon>Bacillati</taxon>
        <taxon>Actinomycetota</taxon>
        <taxon>Actinomycetes</taxon>
        <taxon>Micrococcales</taxon>
        <taxon>Intrasporangiaceae</taxon>
        <taxon>Ornithinibacter</taxon>
    </lineage>
</organism>
<name>A0ABP8JR10_9MICO</name>
<evidence type="ECO:0000313" key="3">
    <source>
        <dbReference type="EMBL" id="GAA4394736.1"/>
    </source>
</evidence>